<keyword evidence="3" id="KW-0812">Transmembrane</keyword>
<evidence type="ECO:0008006" key="6">
    <source>
        <dbReference type="Google" id="ProtNLM"/>
    </source>
</evidence>
<feature type="transmembrane region" description="Helical" evidence="3">
    <location>
        <begin position="23"/>
        <end position="47"/>
    </location>
</feature>
<feature type="compositionally biased region" description="Basic and acidic residues" evidence="2">
    <location>
        <begin position="740"/>
        <end position="753"/>
    </location>
</feature>
<keyword evidence="1" id="KW-0175">Coiled coil</keyword>
<evidence type="ECO:0000313" key="4">
    <source>
        <dbReference type="EMBL" id="PHQ30743.1"/>
    </source>
</evidence>
<comment type="caution">
    <text evidence="4">The sequence shown here is derived from an EMBL/GenBank/DDBJ whole genome shotgun (WGS) entry which is preliminary data.</text>
</comment>
<feature type="compositionally biased region" description="Polar residues" evidence="2">
    <location>
        <begin position="663"/>
        <end position="672"/>
    </location>
</feature>
<evidence type="ECO:0000256" key="2">
    <source>
        <dbReference type="SAM" id="MobiDB-lite"/>
    </source>
</evidence>
<proteinExistence type="predicted"/>
<feature type="compositionally biased region" description="Low complexity" evidence="2">
    <location>
        <begin position="981"/>
        <end position="990"/>
    </location>
</feature>
<feature type="region of interest" description="Disordered" evidence="2">
    <location>
        <begin position="655"/>
        <end position="674"/>
    </location>
</feature>
<evidence type="ECO:0000256" key="1">
    <source>
        <dbReference type="SAM" id="Coils"/>
    </source>
</evidence>
<dbReference type="Proteomes" id="UP000229433">
    <property type="component" value="Unassembled WGS sequence"/>
</dbReference>
<dbReference type="EMBL" id="NQXA01000001">
    <property type="protein sequence ID" value="PHQ30743.1"/>
    <property type="molecule type" value="Genomic_DNA"/>
</dbReference>
<accession>A0A2G1VVD4</accession>
<feature type="coiled-coil region" evidence="1">
    <location>
        <begin position="675"/>
        <end position="702"/>
    </location>
</feature>
<feature type="coiled-coil region" evidence="1">
    <location>
        <begin position="492"/>
        <end position="613"/>
    </location>
</feature>
<feature type="region of interest" description="Disordered" evidence="2">
    <location>
        <begin position="907"/>
        <end position="931"/>
    </location>
</feature>
<evidence type="ECO:0000313" key="5">
    <source>
        <dbReference type="Proteomes" id="UP000229433"/>
    </source>
</evidence>
<sequence length="1138" mass="130345">MALEEKLEAFISKYYKNELLKGILFFLAIGLTYVLLVLVIEYFFWLNKLGRGLLFWSFVGLELVLLIRFIVIPVFRLFRLSKGIDYNKASLLIGNHFPEVRDKLINTLQLKASNSQSDLLEASIAQKSKELEPVPFSLAIDYKSNARYIKYALIPVLIFAAVSLSKGTSFFSESAERVWDYKGEYIPPAPFDFELISAGERAVEGQIFEIETQVSGNQLPEEVQIELNGQEFYMKSRGGGRFVFTVDQVQEDLKFQFEGNGVKSRTYEVPLVQTPVLTGFEAELAYPQYLGKANETLVNTGSFTIPEGTRVTWKLSARNATTLEFIADTVMPFDRDDDDFILERQFFRSSNYAIATSNAALQRYEELNYHIDVVRDAYPELVLERKADTTGSEQVYYKGSVSDDHGLRSLNLIYYIDNQEDNQEIVNIPISNTNVDQFYAAFPGKLNLEQGKAYTYYFEVRDNDALNGFKATRSSPETYNVLTDERVLDKQLEIQEKTLKDLDKSVSKMQERQERLQDLQNLQKEKSKLDFNDRKKLQSFFERQKAQEELMKNYSETLKKSLERMEDLMESPSPTNELLKKRLEKNEEQLREQEKLMEEMAKLQELMDDEELSKRLDELSKNSKSSTRSMQQLLELTKRFFVQTKGDRLGRELNNLGKEQSKEASPNTPSSLEKQKELGETYQDLKQEIDELRKENSKLQKPMEMPQSSKIDAIEQEQKEAEESLQKNDAGGEQQSEFGEGQKEGKKSQKKAGEQMQKLGQQMMQNMSSGGGGGSTQQLEEDIEMLRQILDNLIVFSFDQEELKDNFENLDNSNPLFSKYLVKQNTLRENFQHIDDSLFVLALRNPFLEEDINAELTEISYGLDQALERLADNDISKGLASQQYVFKGANTLADMLSDILDNMQGQLSMSMGSGSGGMPMPMPKGGSGEGKQLSDIILSQEELAKKLGEGKEDGAKDGNKPGEKEGKNGKSGEQGQGSNGEQGNQNEGNNGESGGQSGEAELARQYEIYKQQEELRNRLQDLIRKGEVDESARNLLKQMEDVEELLLSGNSDNARRRMEDLIQQFLKLEEAEQEKDRKSERESNTNTRNFINDIQNDFPEMREYFNTDEILNRDELPLELRFKQRVKDYFNKANDRIQ</sequence>
<feature type="coiled-coil region" evidence="1">
    <location>
        <begin position="1051"/>
        <end position="1088"/>
    </location>
</feature>
<reference evidence="4 5" key="1">
    <citation type="submission" date="2017-08" db="EMBL/GenBank/DDBJ databases">
        <title>The whole genome shortgun sequences of strain Leeuwenhoekiella nanhaiensis G18 from the South China Sea.</title>
        <authorList>
            <person name="Liu Q."/>
        </authorList>
    </citation>
    <scope>NUCLEOTIDE SEQUENCE [LARGE SCALE GENOMIC DNA]</scope>
    <source>
        <strain evidence="4 5">G18</strain>
    </source>
</reference>
<feature type="region of interest" description="Disordered" evidence="2">
    <location>
        <begin position="715"/>
        <end position="757"/>
    </location>
</feature>
<gene>
    <name evidence="4" type="ORF">CJ305_00495</name>
</gene>
<name>A0A2G1VVD4_9FLAO</name>
<feature type="region of interest" description="Disordered" evidence="2">
    <location>
        <begin position="948"/>
        <end position="1000"/>
    </location>
</feature>
<organism evidence="4 5">
    <name type="scientific">Leeuwenhoekiella nanhaiensis</name>
    <dbReference type="NCBI Taxonomy" id="1655491"/>
    <lineage>
        <taxon>Bacteria</taxon>
        <taxon>Pseudomonadati</taxon>
        <taxon>Bacteroidota</taxon>
        <taxon>Flavobacteriia</taxon>
        <taxon>Flavobacteriales</taxon>
        <taxon>Flavobacteriaceae</taxon>
        <taxon>Leeuwenhoekiella</taxon>
    </lineage>
</organism>
<protein>
    <recommendedName>
        <fullName evidence="6">DUF4175 domain-containing protein</fullName>
    </recommendedName>
</protein>
<feature type="transmembrane region" description="Helical" evidence="3">
    <location>
        <begin position="53"/>
        <end position="78"/>
    </location>
</feature>
<dbReference type="OrthoDB" id="9812498at2"/>
<feature type="compositionally biased region" description="Basic and acidic residues" evidence="2">
    <location>
        <begin position="715"/>
        <end position="726"/>
    </location>
</feature>
<dbReference type="AlphaFoldDB" id="A0A2G1VVD4"/>
<evidence type="ECO:0000256" key="3">
    <source>
        <dbReference type="SAM" id="Phobius"/>
    </source>
</evidence>
<keyword evidence="5" id="KW-1185">Reference proteome</keyword>
<keyword evidence="3" id="KW-0472">Membrane</keyword>
<feature type="compositionally biased region" description="Basic and acidic residues" evidence="2">
    <location>
        <begin position="948"/>
        <end position="970"/>
    </location>
</feature>
<keyword evidence="3" id="KW-1133">Transmembrane helix</keyword>
<dbReference type="RefSeq" id="WP_099644284.1">
    <property type="nucleotide sequence ID" value="NZ_KZ319287.1"/>
</dbReference>